<dbReference type="PROSITE" id="PS51192">
    <property type="entry name" value="HELICASE_ATP_BIND_1"/>
    <property type="match status" value="1"/>
</dbReference>
<dbReference type="AlphaFoldDB" id="A0A7R9PU60"/>
<dbReference type="InterPro" id="IPR014001">
    <property type="entry name" value="Helicase_ATP-bd"/>
</dbReference>
<dbReference type="Gene3D" id="3.30.1370.10">
    <property type="entry name" value="K Homology domain, type 1"/>
    <property type="match status" value="1"/>
</dbReference>
<dbReference type="Pfam" id="PF00098">
    <property type="entry name" value="zf-CCHC"/>
    <property type="match status" value="1"/>
</dbReference>
<dbReference type="CDD" id="cd17958">
    <property type="entry name" value="DEADc_DDX43_DDX53"/>
    <property type="match status" value="1"/>
</dbReference>
<evidence type="ECO:0000256" key="4">
    <source>
        <dbReference type="ARBA" id="ARBA00022801"/>
    </source>
</evidence>
<feature type="compositionally biased region" description="Polar residues" evidence="11">
    <location>
        <begin position="66"/>
        <end position="79"/>
    </location>
</feature>
<protein>
    <recommendedName>
        <fullName evidence="2">RNA helicase</fullName>
        <ecNumber evidence="2">3.6.4.13</ecNumber>
    </recommendedName>
</protein>
<keyword evidence="3 10" id="KW-0547">Nucleotide-binding</keyword>
<keyword evidence="16" id="KW-1185">Reference proteome</keyword>
<accession>A0A7R9PU60</accession>
<dbReference type="EMBL" id="CAJPIZ010000435">
    <property type="protein sequence ID" value="CAG2101425.1"/>
    <property type="molecule type" value="Genomic_DNA"/>
</dbReference>
<dbReference type="PROSITE" id="PS00039">
    <property type="entry name" value="DEAD_ATP_HELICASE"/>
    <property type="match status" value="1"/>
</dbReference>
<dbReference type="Pfam" id="PF00013">
    <property type="entry name" value="KH_1"/>
    <property type="match status" value="1"/>
</dbReference>
<dbReference type="PANTHER" id="PTHR47958">
    <property type="entry name" value="ATP-DEPENDENT RNA HELICASE DBP3"/>
    <property type="match status" value="1"/>
</dbReference>
<dbReference type="SUPFAM" id="SSF52540">
    <property type="entry name" value="P-loop containing nucleoside triphosphate hydrolases"/>
    <property type="match status" value="1"/>
</dbReference>
<dbReference type="InterPro" id="IPR000629">
    <property type="entry name" value="RNA-helicase_DEAD-box_CS"/>
</dbReference>
<feature type="compositionally biased region" description="Polar residues" evidence="11">
    <location>
        <begin position="31"/>
        <end position="40"/>
    </location>
</feature>
<keyword evidence="8" id="KW-0479">Metal-binding</keyword>
<dbReference type="InterPro" id="IPR004088">
    <property type="entry name" value="KH_dom_type_1"/>
</dbReference>
<evidence type="ECO:0000256" key="5">
    <source>
        <dbReference type="ARBA" id="ARBA00022806"/>
    </source>
</evidence>
<evidence type="ECO:0000256" key="8">
    <source>
        <dbReference type="PROSITE-ProRule" id="PRU00047"/>
    </source>
</evidence>
<evidence type="ECO:0000259" key="13">
    <source>
        <dbReference type="PROSITE" id="PS51192"/>
    </source>
</evidence>
<dbReference type="GO" id="GO:0008270">
    <property type="term" value="F:zinc ion binding"/>
    <property type="evidence" value="ECO:0007669"/>
    <property type="project" value="UniProtKB-KW"/>
</dbReference>
<keyword evidence="8" id="KW-0863">Zinc-finger</keyword>
<dbReference type="SMART" id="SM00487">
    <property type="entry name" value="DEXDc"/>
    <property type="match status" value="1"/>
</dbReference>
<dbReference type="InterPro" id="IPR036612">
    <property type="entry name" value="KH_dom_type_1_sf"/>
</dbReference>
<name>A0A7R9PU60_9ACAR</name>
<evidence type="ECO:0000259" key="12">
    <source>
        <dbReference type="PROSITE" id="PS50158"/>
    </source>
</evidence>
<evidence type="ECO:0000256" key="7">
    <source>
        <dbReference type="ARBA" id="ARBA00047984"/>
    </source>
</evidence>
<evidence type="ECO:0000256" key="3">
    <source>
        <dbReference type="ARBA" id="ARBA00022741"/>
    </source>
</evidence>
<evidence type="ECO:0000256" key="10">
    <source>
        <dbReference type="RuleBase" id="RU000492"/>
    </source>
</evidence>
<dbReference type="EMBL" id="OC855010">
    <property type="protein sequence ID" value="CAD7620995.1"/>
    <property type="molecule type" value="Genomic_DNA"/>
</dbReference>
<comment type="similarity">
    <text evidence="1">Belongs to the DEAD box helicase family. DDX4/VASA subfamily.</text>
</comment>
<feature type="region of interest" description="Disordered" evidence="11">
    <location>
        <begin position="1"/>
        <end position="107"/>
    </location>
</feature>
<gene>
    <name evidence="15" type="ORF">OSB1V03_LOCUS1475</name>
</gene>
<dbReference type="PROSITE" id="PS50084">
    <property type="entry name" value="KH_TYPE_1"/>
    <property type="match status" value="1"/>
</dbReference>
<dbReference type="OrthoDB" id="196131at2759"/>
<feature type="compositionally biased region" description="Basic and acidic residues" evidence="11">
    <location>
        <begin position="41"/>
        <end position="50"/>
    </location>
</feature>
<dbReference type="GO" id="GO:0003723">
    <property type="term" value="F:RNA binding"/>
    <property type="evidence" value="ECO:0007669"/>
    <property type="project" value="UniProtKB-UniRule"/>
</dbReference>
<feature type="compositionally biased region" description="Low complexity" evidence="11">
    <location>
        <begin position="172"/>
        <end position="184"/>
    </location>
</feature>
<dbReference type="GO" id="GO:0005524">
    <property type="term" value="F:ATP binding"/>
    <property type="evidence" value="ECO:0007669"/>
    <property type="project" value="UniProtKB-KW"/>
</dbReference>
<dbReference type="InterPro" id="IPR004087">
    <property type="entry name" value="KH_dom"/>
</dbReference>
<keyword evidence="6 10" id="KW-0067">ATP-binding</keyword>
<reference evidence="15" key="1">
    <citation type="submission" date="2020-11" db="EMBL/GenBank/DDBJ databases">
        <authorList>
            <person name="Tran Van P."/>
        </authorList>
    </citation>
    <scope>NUCLEOTIDE SEQUENCE</scope>
</reference>
<evidence type="ECO:0000256" key="1">
    <source>
        <dbReference type="ARBA" id="ARBA00010132"/>
    </source>
</evidence>
<dbReference type="InterPro" id="IPR027417">
    <property type="entry name" value="P-loop_NTPase"/>
</dbReference>
<dbReference type="Gene3D" id="3.40.50.300">
    <property type="entry name" value="P-loop containing nucleotide triphosphate hydrolases"/>
    <property type="match status" value="2"/>
</dbReference>
<feature type="compositionally biased region" description="Low complexity" evidence="11">
    <location>
        <begin position="11"/>
        <end position="23"/>
    </location>
</feature>
<dbReference type="EC" id="3.6.4.13" evidence="2"/>
<dbReference type="CDD" id="cd18787">
    <property type="entry name" value="SF2_C_DEAD"/>
    <property type="match status" value="1"/>
</dbReference>
<evidence type="ECO:0000256" key="11">
    <source>
        <dbReference type="SAM" id="MobiDB-lite"/>
    </source>
</evidence>
<dbReference type="PROSITE" id="PS51194">
    <property type="entry name" value="HELICASE_CTER"/>
    <property type="match status" value="1"/>
</dbReference>
<comment type="catalytic activity">
    <reaction evidence="7">
        <text>ATP + H2O = ADP + phosphate + H(+)</text>
        <dbReference type="Rhea" id="RHEA:13065"/>
        <dbReference type="ChEBI" id="CHEBI:15377"/>
        <dbReference type="ChEBI" id="CHEBI:15378"/>
        <dbReference type="ChEBI" id="CHEBI:30616"/>
        <dbReference type="ChEBI" id="CHEBI:43474"/>
        <dbReference type="ChEBI" id="CHEBI:456216"/>
        <dbReference type="EC" id="3.6.4.13"/>
    </reaction>
</comment>
<organism evidence="15">
    <name type="scientific">Medioppia subpectinata</name>
    <dbReference type="NCBI Taxonomy" id="1979941"/>
    <lineage>
        <taxon>Eukaryota</taxon>
        <taxon>Metazoa</taxon>
        <taxon>Ecdysozoa</taxon>
        <taxon>Arthropoda</taxon>
        <taxon>Chelicerata</taxon>
        <taxon>Arachnida</taxon>
        <taxon>Acari</taxon>
        <taxon>Acariformes</taxon>
        <taxon>Sarcoptiformes</taxon>
        <taxon>Oribatida</taxon>
        <taxon>Brachypylina</taxon>
        <taxon>Oppioidea</taxon>
        <taxon>Oppiidae</taxon>
        <taxon>Medioppia</taxon>
    </lineage>
</organism>
<dbReference type="SUPFAM" id="SSF57756">
    <property type="entry name" value="Retrovirus zinc finger-like domains"/>
    <property type="match status" value="1"/>
</dbReference>
<dbReference type="Proteomes" id="UP000759131">
    <property type="component" value="Unassembled WGS sequence"/>
</dbReference>
<dbReference type="InterPro" id="IPR036875">
    <property type="entry name" value="Znf_CCHC_sf"/>
</dbReference>
<evidence type="ECO:0000256" key="9">
    <source>
        <dbReference type="PROSITE-ProRule" id="PRU00117"/>
    </source>
</evidence>
<dbReference type="SUPFAM" id="SSF54791">
    <property type="entry name" value="Eukaryotic type KH-domain (KH-domain type I)"/>
    <property type="match status" value="1"/>
</dbReference>
<dbReference type="SMART" id="SM00343">
    <property type="entry name" value="ZnF_C2HC"/>
    <property type="match status" value="1"/>
</dbReference>
<feature type="region of interest" description="Disordered" evidence="11">
    <location>
        <begin position="701"/>
        <end position="721"/>
    </location>
</feature>
<feature type="domain" description="Helicase C-terminal" evidence="14">
    <location>
        <begin position="506"/>
        <end position="657"/>
    </location>
</feature>
<evidence type="ECO:0000259" key="14">
    <source>
        <dbReference type="PROSITE" id="PS51194"/>
    </source>
</evidence>
<feature type="compositionally biased region" description="Polar residues" evidence="11">
    <location>
        <begin position="87"/>
        <end position="107"/>
    </location>
</feature>
<evidence type="ECO:0000256" key="6">
    <source>
        <dbReference type="ARBA" id="ARBA00022840"/>
    </source>
</evidence>
<keyword evidence="8" id="KW-0862">Zinc</keyword>
<evidence type="ECO:0000313" key="15">
    <source>
        <dbReference type="EMBL" id="CAD7620995.1"/>
    </source>
</evidence>
<dbReference type="SMART" id="SM00490">
    <property type="entry name" value="HELICc"/>
    <property type="match status" value="1"/>
</dbReference>
<proteinExistence type="inferred from homology"/>
<dbReference type="InterPro" id="IPR001878">
    <property type="entry name" value="Znf_CCHC"/>
</dbReference>
<feature type="region of interest" description="Disordered" evidence="11">
    <location>
        <begin position="172"/>
        <end position="192"/>
    </location>
</feature>
<dbReference type="FunFam" id="3.40.50.300:FF:000079">
    <property type="entry name" value="probable ATP-dependent RNA helicase DDX17"/>
    <property type="match status" value="1"/>
</dbReference>
<dbReference type="Gene3D" id="4.10.60.10">
    <property type="entry name" value="Zinc finger, CCHC-type"/>
    <property type="match status" value="1"/>
</dbReference>
<keyword evidence="9" id="KW-0694">RNA-binding</keyword>
<evidence type="ECO:0000313" key="16">
    <source>
        <dbReference type="Proteomes" id="UP000759131"/>
    </source>
</evidence>
<dbReference type="FunFam" id="3.40.50.300:FF:000008">
    <property type="entry name" value="ATP-dependent RNA helicase RhlB"/>
    <property type="match status" value="1"/>
</dbReference>
<dbReference type="CDD" id="cd00105">
    <property type="entry name" value="KH-I"/>
    <property type="match status" value="1"/>
</dbReference>
<dbReference type="InterPro" id="IPR011545">
    <property type="entry name" value="DEAD/DEAH_box_helicase_dom"/>
</dbReference>
<dbReference type="GO" id="GO:0016787">
    <property type="term" value="F:hydrolase activity"/>
    <property type="evidence" value="ECO:0007669"/>
    <property type="project" value="UniProtKB-KW"/>
</dbReference>
<sequence>MDDWGDDWQPSTTTTSTRTDSATNDWDTGWPDSSANSAVKETSDESDLRPKAFGRGVGRAQRAATWRQQNGGTQWADQSSHSREEQSVSNNRSYSDSGHNSSKRTVQIESSFVGKVIGKGGQTIRDLQTKSGARIHINRESSGYDTDIELGGSTEQMDCAEKLIKDLTQSSDYSSSRRSFNNYSNDEHKKESADTEMIDWGAAIAESEAATKQKWEALPPISKQFYFENSDVRAMSADFVDKFRAESNNIIVSHFNEGDTRVIPNPVQHFNQAFEHFPEILGEIKRQGFEKPSPIQCQSWPILLSGFDLIGIAQTGTGKTLAYILPAMIHIDSQPMKREERPGPTALIMAPTRELAQQIEKECQKYRYRDIKCVCIYGGGDRATQINSVGKGVEIVIATPGRLNDLCMNKHIDLSSVSYLVLDEADRMLDMGFEPQIKKILLDVRPNRHTVMMSATWPQTVRRLAVTYMENPMQVYVGTLNLAAVHSVSQQIIITTAEEKRDIMYDFIDKMRKHNSDERNEQKQKVIIFCGKKALTDDLASDCVLKGIDCQSIHGDRDQHDREQALEDIKSGAVDILFATDVASRGLDIEDITHIFNFDFPRNVEEYVHRVGRTGRAGRTGASITLVTRQDWKHTPELIAILEEATQEVPNDLAEMARRYSAWKEKHDAEEAACGGRRGGGRGGASGDGCFKCGESGHFSRECPNSDGGRGGRGGGRGRRW</sequence>
<keyword evidence="5 10" id="KW-0347">Helicase</keyword>
<feature type="domain" description="Helicase ATP-binding" evidence="13">
    <location>
        <begin position="300"/>
        <end position="475"/>
    </location>
</feature>
<dbReference type="GO" id="GO:0010468">
    <property type="term" value="P:regulation of gene expression"/>
    <property type="evidence" value="ECO:0007669"/>
    <property type="project" value="UniProtKB-ARBA"/>
</dbReference>
<dbReference type="Pfam" id="PF00271">
    <property type="entry name" value="Helicase_C"/>
    <property type="match status" value="1"/>
</dbReference>
<evidence type="ECO:0000256" key="2">
    <source>
        <dbReference type="ARBA" id="ARBA00012552"/>
    </source>
</evidence>
<dbReference type="InterPro" id="IPR001650">
    <property type="entry name" value="Helicase_C-like"/>
</dbReference>
<feature type="domain" description="CCHC-type" evidence="12">
    <location>
        <begin position="690"/>
        <end position="705"/>
    </location>
</feature>
<dbReference type="Pfam" id="PF00270">
    <property type="entry name" value="DEAD"/>
    <property type="match status" value="1"/>
</dbReference>
<dbReference type="GO" id="GO:0003724">
    <property type="term" value="F:RNA helicase activity"/>
    <property type="evidence" value="ECO:0007669"/>
    <property type="project" value="UniProtKB-EC"/>
</dbReference>
<dbReference type="PROSITE" id="PS50158">
    <property type="entry name" value="ZF_CCHC"/>
    <property type="match status" value="1"/>
</dbReference>
<keyword evidence="4 10" id="KW-0378">Hydrolase</keyword>
<dbReference type="SMART" id="SM00322">
    <property type="entry name" value="KH"/>
    <property type="match status" value="1"/>
</dbReference>